<proteinExistence type="predicted"/>
<dbReference type="EMBL" id="JBFTWV010000226">
    <property type="protein sequence ID" value="KAL2783583.1"/>
    <property type="molecule type" value="Genomic_DNA"/>
</dbReference>
<organism evidence="1 2">
    <name type="scientific">Aspergillus keveii</name>
    <dbReference type="NCBI Taxonomy" id="714993"/>
    <lineage>
        <taxon>Eukaryota</taxon>
        <taxon>Fungi</taxon>
        <taxon>Dikarya</taxon>
        <taxon>Ascomycota</taxon>
        <taxon>Pezizomycotina</taxon>
        <taxon>Eurotiomycetes</taxon>
        <taxon>Eurotiomycetidae</taxon>
        <taxon>Eurotiales</taxon>
        <taxon>Aspergillaceae</taxon>
        <taxon>Aspergillus</taxon>
        <taxon>Aspergillus subgen. Nidulantes</taxon>
    </lineage>
</organism>
<accession>A0ABR4FKL7</accession>
<evidence type="ECO:0000313" key="2">
    <source>
        <dbReference type="Proteomes" id="UP001610563"/>
    </source>
</evidence>
<protein>
    <recommendedName>
        <fullName evidence="3">GIY-YIG domain-containing protein</fullName>
    </recommendedName>
</protein>
<evidence type="ECO:0008006" key="3">
    <source>
        <dbReference type="Google" id="ProtNLM"/>
    </source>
</evidence>
<reference evidence="1 2" key="1">
    <citation type="submission" date="2024-07" db="EMBL/GenBank/DDBJ databases">
        <title>Section-level genome sequencing and comparative genomics of Aspergillus sections Usti and Cavernicolus.</title>
        <authorList>
            <consortium name="Lawrence Berkeley National Laboratory"/>
            <person name="Nybo J.L."/>
            <person name="Vesth T.C."/>
            <person name="Theobald S."/>
            <person name="Frisvad J.C."/>
            <person name="Larsen T.O."/>
            <person name="Kjaerboelling I."/>
            <person name="Rothschild-Mancinelli K."/>
            <person name="Lyhne E.K."/>
            <person name="Kogle M.E."/>
            <person name="Barry K."/>
            <person name="Clum A."/>
            <person name="Na H."/>
            <person name="Ledsgaard L."/>
            <person name="Lin J."/>
            <person name="Lipzen A."/>
            <person name="Kuo A."/>
            <person name="Riley R."/>
            <person name="Mondo S."/>
            <person name="Labutti K."/>
            <person name="Haridas S."/>
            <person name="Pangalinan J."/>
            <person name="Salamov A.A."/>
            <person name="Simmons B.A."/>
            <person name="Magnuson J.K."/>
            <person name="Chen J."/>
            <person name="Drula E."/>
            <person name="Henrissat B."/>
            <person name="Wiebenga A."/>
            <person name="Lubbers R.J."/>
            <person name="Gomes A.C."/>
            <person name="Makela M.R."/>
            <person name="Stajich J."/>
            <person name="Grigoriev I.V."/>
            <person name="Mortensen U.H."/>
            <person name="De Vries R.P."/>
            <person name="Baker S.E."/>
            <person name="Andersen M.R."/>
        </authorList>
    </citation>
    <scope>NUCLEOTIDE SEQUENCE [LARGE SCALE GENOMIC DNA]</scope>
    <source>
        <strain evidence="1 2">CBS 209.92</strain>
    </source>
</reference>
<evidence type="ECO:0000313" key="1">
    <source>
        <dbReference type="EMBL" id="KAL2783583.1"/>
    </source>
</evidence>
<keyword evidence="2" id="KW-1185">Reference proteome</keyword>
<dbReference type="Proteomes" id="UP001610563">
    <property type="component" value="Unassembled WGS sequence"/>
</dbReference>
<gene>
    <name evidence="1" type="ORF">BJX66DRAFT_330552</name>
</gene>
<comment type="caution">
    <text evidence="1">The sequence shown here is derived from an EMBL/GenBank/DDBJ whole genome shotgun (WGS) entry which is preliminary data.</text>
</comment>
<sequence length="372" mass="43048">MVLDNLISEVKNRLRAIGKCPEHSKGSGVYLHILWRQCRPERFWLYVGQAINLSDRLRTHNDPYRRRRNPSLHYHVWDSAADMESTFVTLAESDIPTCPTTQLFLNLQEVWMSLIFQTLTSLRLDEYLPRSVARLWSGSHLNVALPLWQGFTGKEEQAAMEDACGGRLSFQQYLQSSDPTIRQWARDARDAFNDIRNSPDPILREYYKDLHLQRRIKAQKTWDEKQFQNLKRHLSTGMTTVVQESHGGTIDEVHCGKFRFTISKSLGLRLGDGARVSLQLHLTDTRHPDCYARKAQPRDPASRLAASLQGRDALGSFHVWLKTEGTHNVNKMNSLVDILEGFSLEESRMFERRWHGQAQRPCDKSSRKNVYT</sequence>
<name>A0ABR4FKL7_9EURO</name>